<feature type="transmembrane region" description="Helical" evidence="13">
    <location>
        <begin position="137"/>
        <end position="157"/>
    </location>
</feature>
<reference evidence="14 15" key="1">
    <citation type="submission" date="2020-02" db="EMBL/GenBank/DDBJ databases">
        <title>Genome assembly of a novel Clostridium senegalense strain.</title>
        <authorList>
            <person name="Gupta T.B."/>
            <person name="Jauregui R."/>
            <person name="Maclean P."/>
            <person name="Nawarathana A."/>
            <person name="Brightwell G."/>
        </authorList>
    </citation>
    <scope>NUCLEOTIDE SEQUENCE [LARGE SCALE GENOMIC DNA]</scope>
    <source>
        <strain evidence="14 15">AGRFS4</strain>
    </source>
</reference>
<comment type="similarity">
    <text evidence="3">Belongs to the multi antimicrobial extrusion (MATE) (TC 2.A.66.1) family.</text>
</comment>
<evidence type="ECO:0000256" key="5">
    <source>
        <dbReference type="ARBA" id="ARBA00022448"/>
    </source>
</evidence>
<evidence type="ECO:0000256" key="2">
    <source>
        <dbReference type="ARBA" id="ARBA00004651"/>
    </source>
</evidence>
<proteinExistence type="inferred from homology"/>
<evidence type="ECO:0000256" key="9">
    <source>
        <dbReference type="ARBA" id="ARBA00022989"/>
    </source>
</evidence>
<keyword evidence="6" id="KW-0050">Antiport</keyword>
<protein>
    <recommendedName>
        <fullName evidence="4">Probable multidrug resistance protein NorM</fullName>
    </recommendedName>
    <alternativeName>
        <fullName evidence="12">Multidrug-efflux transporter</fullName>
    </alternativeName>
</protein>
<evidence type="ECO:0000256" key="8">
    <source>
        <dbReference type="ARBA" id="ARBA00022692"/>
    </source>
</evidence>
<feature type="transmembrane region" description="Helical" evidence="13">
    <location>
        <begin position="63"/>
        <end position="83"/>
    </location>
</feature>
<evidence type="ECO:0000256" key="10">
    <source>
        <dbReference type="ARBA" id="ARBA00023065"/>
    </source>
</evidence>
<feature type="transmembrane region" description="Helical" evidence="13">
    <location>
        <begin position="417"/>
        <end position="437"/>
    </location>
</feature>
<feature type="transmembrane region" description="Helical" evidence="13">
    <location>
        <begin position="195"/>
        <end position="215"/>
    </location>
</feature>
<dbReference type="NCBIfam" id="TIGR00797">
    <property type="entry name" value="matE"/>
    <property type="match status" value="1"/>
</dbReference>
<dbReference type="CDD" id="cd13138">
    <property type="entry name" value="MATE_yoeA_like"/>
    <property type="match status" value="1"/>
</dbReference>
<keyword evidence="15" id="KW-1185">Reference proteome</keyword>
<evidence type="ECO:0000256" key="13">
    <source>
        <dbReference type="SAM" id="Phobius"/>
    </source>
</evidence>
<evidence type="ECO:0000256" key="1">
    <source>
        <dbReference type="ARBA" id="ARBA00003408"/>
    </source>
</evidence>
<dbReference type="AlphaFoldDB" id="A0A6M0HA94"/>
<name>A0A6M0HA94_9CLOT</name>
<dbReference type="RefSeq" id="WP_061995099.1">
    <property type="nucleotide sequence ID" value="NZ_JAAGPU010000059.1"/>
</dbReference>
<evidence type="ECO:0000313" key="15">
    <source>
        <dbReference type="Proteomes" id="UP000481872"/>
    </source>
</evidence>
<keyword evidence="5" id="KW-0813">Transport</keyword>
<keyword evidence="11 13" id="KW-0472">Membrane</keyword>
<evidence type="ECO:0000313" key="14">
    <source>
        <dbReference type="EMBL" id="NEU06632.1"/>
    </source>
</evidence>
<dbReference type="Proteomes" id="UP000481872">
    <property type="component" value="Unassembled WGS sequence"/>
</dbReference>
<feature type="transmembrane region" description="Helical" evidence="13">
    <location>
        <begin position="358"/>
        <end position="378"/>
    </location>
</feature>
<evidence type="ECO:0000256" key="11">
    <source>
        <dbReference type="ARBA" id="ARBA00023136"/>
    </source>
</evidence>
<comment type="function">
    <text evidence="1">Multidrug efflux pump.</text>
</comment>
<keyword evidence="7" id="KW-1003">Cell membrane</keyword>
<evidence type="ECO:0000256" key="6">
    <source>
        <dbReference type="ARBA" id="ARBA00022449"/>
    </source>
</evidence>
<feature type="transmembrane region" description="Helical" evidence="13">
    <location>
        <begin position="95"/>
        <end position="117"/>
    </location>
</feature>
<dbReference type="InterPro" id="IPR050222">
    <property type="entry name" value="MATE_MdtK"/>
</dbReference>
<evidence type="ECO:0000256" key="12">
    <source>
        <dbReference type="ARBA" id="ARBA00031636"/>
    </source>
</evidence>
<comment type="caution">
    <text evidence="14">The sequence shown here is derived from an EMBL/GenBank/DDBJ whole genome shotgun (WGS) entry which is preliminary data.</text>
</comment>
<feature type="transmembrane region" description="Helical" evidence="13">
    <location>
        <begin position="284"/>
        <end position="304"/>
    </location>
</feature>
<dbReference type="PIRSF" id="PIRSF006603">
    <property type="entry name" value="DinF"/>
    <property type="match status" value="1"/>
</dbReference>
<evidence type="ECO:0000256" key="3">
    <source>
        <dbReference type="ARBA" id="ARBA00010199"/>
    </source>
</evidence>
<feature type="transmembrane region" description="Helical" evidence="13">
    <location>
        <begin position="316"/>
        <end position="338"/>
    </location>
</feature>
<dbReference type="InterPro" id="IPR002528">
    <property type="entry name" value="MATE_fam"/>
</dbReference>
<dbReference type="PANTHER" id="PTHR43298">
    <property type="entry name" value="MULTIDRUG RESISTANCE PROTEIN NORM-RELATED"/>
    <property type="match status" value="1"/>
</dbReference>
<evidence type="ECO:0000256" key="4">
    <source>
        <dbReference type="ARBA" id="ARBA00020268"/>
    </source>
</evidence>
<gene>
    <name evidence="14" type="ORF">G3M99_17675</name>
</gene>
<evidence type="ECO:0000256" key="7">
    <source>
        <dbReference type="ARBA" id="ARBA00022475"/>
    </source>
</evidence>
<dbReference type="PANTHER" id="PTHR43298:SF2">
    <property type="entry name" value="FMN_FAD EXPORTER YEEO-RELATED"/>
    <property type="match status" value="1"/>
</dbReference>
<dbReference type="GO" id="GO:0042910">
    <property type="term" value="F:xenobiotic transmembrane transporter activity"/>
    <property type="evidence" value="ECO:0007669"/>
    <property type="project" value="InterPro"/>
</dbReference>
<comment type="subcellular location">
    <subcellularLocation>
        <location evidence="2">Cell membrane</location>
        <topology evidence="2">Multi-pass membrane protein</topology>
    </subcellularLocation>
</comment>
<feature type="transmembrane region" description="Helical" evidence="13">
    <location>
        <begin position="257"/>
        <end position="278"/>
    </location>
</feature>
<feature type="transmembrane region" description="Helical" evidence="13">
    <location>
        <begin position="390"/>
        <end position="411"/>
    </location>
</feature>
<feature type="transmembrane region" description="Helical" evidence="13">
    <location>
        <begin position="169"/>
        <end position="189"/>
    </location>
</feature>
<dbReference type="InterPro" id="IPR048279">
    <property type="entry name" value="MdtK-like"/>
</dbReference>
<sequence length="445" mass="48037">MEKNNKILTEGNIYKSLLMFAIPFLIANFIQALYGAVDMAIVGWFGSSISISAVSIGSQVMQILTSLISGLTMGGTILIAQYFGAEKEKDTVETISTMLTLFVGFAILFTIVMMFLTPSFLKMLRTPVEAFSGAKEYVLICSMGIIFIFGYNGISAMLRGIGDSKSPMIFILVACITNIVLDLILVGIFKLGPAGAAIATIASQGLSMILAIIYLSKQNFIFQFKFKNFKIHKDKALKLIKLGIPVSLQETMVSVSFLIITAIINTLGVVPAAAVGIASKFDMFAMLPAIAFSGAITSITAQNIGANKPERAKKALNASMLLAFLCSIVFFAWAQISAQSIMHMFKADADVTLAGSQYMRTFSIDFMLVAFGFCQNGFLNGCGKTKFTMINGILASILIRVPLAYILSVYIPTSLLGIGIAAPIATFISVTISFVYIKSGRWNKI</sequence>
<dbReference type="GO" id="GO:0005886">
    <property type="term" value="C:plasma membrane"/>
    <property type="evidence" value="ECO:0007669"/>
    <property type="project" value="UniProtKB-SubCell"/>
</dbReference>
<dbReference type="GO" id="GO:0015297">
    <property type="term" value="F:antiporter activity"/>
    <property type="evidence" value="ECO:0007669"/>
    <property type="project" value="UniProtKB-KW"/>
</dbReference>
<keyword evidence="8 13" id="KW-0812">Transmembrane</keyword>
<organism evidence="14 15">
    <name type="scientific">Clostridium senegalense</name>
    <dbReference type="NCBI Taxonomy" id="1465809"/>
    <lineage>
        <taxon>Bacteria</taxon>
        <taxon>Bacillati</taxon>
        <taxon>Bacillota</taxon>
        <taxon>Clostridia</taxon>
        <taxon>Eubacteriales</taxon>
        <taxon>Clostridiaceae</taxon>
        <taxon>Clostridium</taxon>
    </lineage>
</organism>
<dbReference type="Pfam" id="PF01554">
    <property type="entry name" value="MatE"/>
    <property type="match status" value="2"/>
</dbReference>
<keyword evidence="10" id="KW-0406">Ion transport</keyword>
<keyword evidence="9 13" id="KW-1133">Transmembrane helix</keyword>
<accession>A0A6M0HA94</accession>
<dbReference type="EMBL" id="JAAGPU010000059">
    <property type="protein sequence ID" value="NEU06632.1"/>
    <property type="molecule type" value="Genomic_DNA"/>
</dbReference>
<dbReference type="GO" id="GO:0006811">
    <property type="term" value="P:monoatomic ion transport"/>
    <property type="evidence" value="ECO:0007669"/>
    <property type="project" value="UniProtKB-KW"/>
</dbReference>
<feature type="transmembrane region" description="Helical" evidence="13">
    <location>
        <begin position="12"/>
        <end position="30"/>
    </location>
</feature>